<keyword evidence="1" id="KW-0472">Membrane</keyword>
<evidence type="ECO:0000313" key="2">
    <source>
        <dbReference type="EMBL" id="BBO30741.1"/>
    </source>
</evidence>
<feature type="transmembrane region" description="Helical" evidence="1">
    <location>
        <begin position="349"/>
        <end position="368"/>
    </location>
</feature>
<feature type="transmembrane region" description="Helical" evidence="1">
    <location>
        <begin position="408"/>
        <end position="427"/>
    </location>
</feature>
<name>A0A5K7X7N7_9BACT</name>
<feature type="transmembrane region" description="Helical" evidence="1">
    <location>
        <begin position="439"/>
        <end position="463"/>
    </location>
</feature>
<feature type="transmembrane region" description="Helical" evidence="1">
    <location>
        <begin position="152"/>
        <end position="168"/>
    </location>
</feature>
<gene>
    <name evidence="2" type="ORF">PLANPX_0353</name>
</gene>
<feature type="transmembrane region" description="Helical" evidence="1">
    <location>
        <begin position="127"/>
        <end position="145"/>
    </location>
</feature>
<organism evidence="2 3">
    <name type="scientific">Lacipirellula parvula</name>
    <dbReference type="NCBI Taxonomy" id="2650471"/>
    <lineage>
        <taxon>Bacteria</taxon>
        <taxon>Pseudomonadati</taxon>
        <taxon>Planctomycetota</taxon>
        <taxon>Planctomycetia</taxon>
        <taxon>Pirellulales</taxon>
        <taxon>Lacipirellulaceae</taxon>
        <taxon>Lacipirellula</taxon>
    </lineage>
</organism>
<accession>A0A5K7X7N7</accession>
<feature type="transmembrane region" description="Helical" evidence="1">
    <location>
        <begin position="20"/>
        <end position="43"/>
    </location>
</feature>
<feature type="transmembrane region" description="Helical" evidence="1">
    <location>
        <begin position="259"/>
        <end position="278"/>
    </location>
</feature>
<protein>
    <submittedName>
        <fullName evidence="2">Uncharacterized protein</fullName>
    </submittedName>
</protein>
<proteinExistence type="predicted"/>
<feature type="transmembrane region" description="Helical" evidence="1">
    <location>
        <begin position="514"/>
        <end position="535"/>
    </location>
</feature>
<keyword evidence="1" id="KW-1133">Transmembrane helix</keyword>
<dbReference type="EMBL" id="AP021861">
    <property type="protein sequence ID" value="BBO30741.1"/>
    <property type="molecule type" value="Genomic_DNA"/>
</dbReference>
<feature type="transmembrane region" description="Helical" evidence="1">
    <location>
        <begin position="55"/>
        <end position="75"/>
    </location>
</feature>
<evidence type="ECO:0000313" key="3">
    <source>
        <dbReference type="Proteomes" id="UP000326837"/>
    </source>
</evidence>
<dbReference type="RefSeq" id="WP_152097024.1">
    <property type="nucleotide sequence ID" value="NZ_AP021861.1"/>
</dbReference>
<dbReference type="AlphaFoldDB" id="A0A5K7X7N7"/>
<feature type="transmembrane region" description="Helical" evidence="1">
    <location>
        <begin position="96"/>
        <end position="115"/>
    </location>
</feature>
<keyword evidence="3" id="KW-1185">Reference proteome</keyword>
<reference evidence="3" key="1">
    <citation type="submission" date="2019-10" db="EMBL/GenBank/DDBJ databases">
        <title>Lacipirellula parvula gen. nov., sp. nov., representing a lineage of planctomycetes widespread in freshwater anoxic habitats, and description of the family Lacipirellulaceae.</title>
        <authorList>
            <person name="Dedysh S.N."/>
            <person name="Kulichevskaya I.S."/>
            <person name="Beletsky A.V."/>
            <person name="Rakitin A.L."/>
            <person name="Mardanov A.V."/>
            <person name="Ivanova A.A."/>
            <person name="Saltykova V.X."/>
            <person name="Rijpstra W.I.C."/>
            <person name="Sinninghe Damste J.S."/>
            <person name="Ravin N.V."/>
        </authorList>
    </citation>
    <scope>NUCLEOTIDE SEQUENCE [LARGE SCALE GENOMIC DNA]</scope>
    <source>
        <strain evidence="3">PX69</strain>
    </source>
</reference>
<dbReference type="KEGG" id="lpav:PLANPX_0353"/>
<feature type="transmembrane region" description="Helical" evidence="1">
    <location>
        <begin position="290"/>
        <end position="311"/>
    </location>
</feature>
<sequence>MRSIAGAMAWELVTRGRWQVVGAALATFALPLLVLASMGTGATSFGRDGDLSNQLLGFCFVQTNILALVASLLALSATMHKRLYSYPATAATLMHGLILPAAAIIAVDLIVWTAVMNAAFRLQWPTLEPAIFGAAIIVVAYSAMWLTYQSRWMLFALTVVSGVFSFWIKSHFGPMFGELKHPWQSMTAAEAICLLTITAISYRLGVQAFARSRRGERPFSTGVISWLDDFSERRIQGRKTTTFAAPLAAQTWYFEQRSWVAPASVLSASAFAFVLWMFVNRDPGDLVEAYAFSGGMVSIATAIGGLFLGALGSKDQTSIGQFLASRPITTVDMSRQLLVVTARSFLKTWACWGVIFLLILFLAWLAGASPMQRIPPAHRWALLFGAILLSWATMATAIVMALADRGRLIFRVITYISFGFIALLLLNDLVVHRFGRDEIVHAFGALFGVTATAATVASFYYAFHRGLLQPRIAMAAVVVWVILLAAGANMLPAMGPQDRMVAKMAFLDVTARTLVLGSLSLVVAPIAATPLALAWNRTR</sequence>
<feature type="transmembrane region" description="Helical" evidence="1">
    <location>
        <begin position="472"/>
        <end position="494"/>
    </location>
</feature>
<evidence type="ECO:0000256" key="1">
    <source>
        <dbReference type="SAM" id="Phobius"/>
    </source>
</evidence>
<feature type="transmembrane region" description="Helical" evidence="1">
    <location>
        <begin position="380"/>
        <end position="401"/>
    </location>
</feature>
<dbReference type="Proteomes" id="UP000326837">
    <property type="component" value="Chromosome"/>
</dbReference>
<keyword evidence="1" id="KW-0812">Transmembrane</keyword>
<feature type="transmembrane region" description="Helical" evidence="1">
    <location>
        <begin position="188"/>
        <end position="210"/>
    </location>
</feature>